<dbReference type="Pfam" id="PF00590">
    <property type="entry name" value="TP_methylase"/>
    <property type="match status" value="1"/>
</dbReference>
<evidence type="ECO:0000256" key="5">
    <source>
        <dbReference type="ARBA" id="ARBA00022691"/>
    </source>
</evidence>
<dbReference type="NCBIfam" id="TIGR01466">
    <property type="entry name" value="cobJ_cbiH"/>
    <property type="match status" value="1"/>
</dbReference>
<comment type="pathway">
    <text evidence="1">Cofactor biosynthesis; adenosylcobalamin biosynthesis.</text>
</comment>
<dbReference type="Proteomes" id="UP000769156">
    <property type="component" value="Unassembled WGS sequence"/>
</dbReference>
<comment type="caution">
    <text evidence="7">The sequence shown here is derived from an EMBL/GenBank/DDBJ whole genome shotgun (WGS) entry which is preliminary data.</text>
</comment>
<dbReference type="SUPFAM" id="SSF53790">
    <property type="entry name" value="Tetrapyrrole methylase"/>
    <property type="match status" value="1"/>
</dbReference>
<dbReference type="Gene3D" id="3.30.950.10">
    <property type="entry name" value="Methyltransferase, Cobalt-precorrin-4 Transmethylase, Domain 2"/>
    <property type="match status" value="1"/>
</dbReference>
<organism evidence="7 8">
    <name type="scientific">Lachnoclostridium phocaeense</name>
    <dbReference type="NCBI Taxonomy" id="1871021"/>
    <lineage>
        <taxon>Bacteria</taxon>
        <taxon>Bacillati</taxon>
        <taxon>Bacillota</taxon>
        <taxon>Clostridia</taxon>
        <taxon>Lachnospirales</taxon>
        <taxon>Lachnospiraceae</taxon>
    </lineage>
</organism>
<dbReference type="CDD" id="cd11646">
    <property type="entry name" value="Precorrin_3B_C17_MT"/>
    <property type="match status" value="1"/>
</dbReference>
<name>A0A921I1W7_9FIRM</name>
<dbReference type="GO" id="GO:0030789">
    <property type="term" value="F:precorrin-3B C17-methyltransferase activity"/>
    <property type="evidence" value="ECO:0007669"/>
    <property type="project" value="UniProtKB-EC"/>
</dbReference>
<evidence type="ECO:0000256" key="4">
    <source>
        <dbReference type="ARBA" id="ARBA00022679"/>
    </source>
</evidence>
<keyword evidence="3 7" id="KW-0489">Methyltransferase</keyword>
<evidence type="ECO:0000256" key="1">
    <source>
        <dbReference type="ARBA" id="ARBA00004953"/>
    </source>
</evidence>
<proteinExistence type="predicted"/>
<dbReference type="InterPro" id="IPR051810">
    <property type="entry name" value="Precorrin_MeTrfase"/>
</dbReference>
<dbReference type="InterPro" id="IPR014776">
    <property type="entry name" value="4pyrrole_Mease_sub2"/>
</dbReference>
<keyword evidence="4 7" id="KW-0808">Transferase</keyword>
<dbReference type="PANTHER" id="PTHR47036">
    <property type="entry name" value="COBALT-FACTOR III C(17)-METHYLTRANSFERASE-RELATED"/>
    <property type="match status" value="1"/>
</dbReference>
<dbReference type="InterPro" id="IPR014777">
    <property type="entry name" value="4pyrrole_Mease_sub1"/>
</dbReference>
<sequence length="243" mass="26727">MTKLYVIGLGPGSYEDMTMRAAKALASCDVIAGYTVYVDLIRDYYSDKEFLTTPMTKEEERCRLALETASAGKTTAMVCSGDAGVYGMAGLIFSMGKDYPQVEVEVIPGVTAALSGAALLGAPLIHDFVLISLSDLLTPWEKIEKRLRCAAQADFVICLYNPSSRKRADYLKKACRIIEEYQSGDTVCGYAANIGREGETYHICTLRELEDARTDMFTTVFIGNSQTRELKGHMITPRGYENG</sequence>
<dbReference type="GO" id="GO:0009236">
    <property type="term" value="P:cobalamin biosynthetic process"/>
    <property type="evidence" value="ECO:0007669"/>
    <property type="project" value="UniProtKB-KW"/>
</dbReference>
<dbReference type="PANTHER" id="PTHR47036:SF1">
    <property type="entry name" value="COBALT-FACTOR III C(17)-METHYLTRANSFERASE-RELATED"/>
    <property type="match status" value="1"/>
</dbReference>
<evidence type="ECO:0000256" key="3">
    <source>
        <dbReference type="ARBA" id="ARBA00022603"/>
    </source>
</evidence>
<dbReference type="Gene3D" id="3.40.1010.10">
    <property type="entry name" value="Cobalt-precorrin-4 Transmethylase, Domain 1"/>
    <property type="match status" value="1"/>
</dbReference>
<gene>
    <name evidence="7" type="primary">cobJ</name>
    <name evidence="7" type="ORF">K8V82_03395</name>
</gene>
<dbReference type="GO" id="GO:0032259">
    <property type="term" value="P:methylation"/>
    <property type="evidence" value="ECO:0007669"/>
    <property type="project" value="UniProtKB-KW"/>
</dbReference>
<dbReference type="AlphaFoldDB" id="A0A921I1W7"/>
<evidence type="ECO:0000256" key="2">
    <source>
        <dbReference type="ARBA" id="ARBA00022573"/>
    </source>
</evidence>
<dbReference type="InterPro" id="IPR000878">
    <property type="entry name" value="4pyrrol_Mease"/>
</dbReference>
<feature type="domain" description="Tetrapyrrole methylase" evidence="6">
    <location>
        <begin position="3"/>
        <end position="209"/>
    </location>
</feature>
<evidence type="ECO:0000259" key="6">
    <source>
        <dbReference type="Pfam" id="PF00590"/>
    </source>
</evidence>
<reference evidence="7" key="1">
    <citation type="journal article" date="2021" name="PeerJ">
        <title>Extensive microbial diversity within the chicken gut microbiome revealed by metagenomics and culture.</title>
        <authorList>
            <person name="Gilroy R."/>
            <person name="Ravi A."/>
            <person name="Getino M."/>
            <person name="Pursley I."/>
            <person name="Horton D.L."/>
            <person name="Alikhan N.F."/>
            <person name="Baker D."/>
            <person name="Gharbi K."/>
            <person name="Hall N."/>
            <person name="Watson M."/>
            <person name="Adriaenssens E.M."/>
            <person name="Foster-Nyarko E."/>
            <person name="Jarju S."/>
            <person name="Secka A."/>
            <person name="Antonio M."/>
            <person name="Oren A."/>
            <person name="Chaudhuri R.R."/>
            <person name="La Ragione R."/>
            <person name="Hildebrand F."/>
            <person name="Pallen M.J."/>
        </authorList>
    </citation>
    <scope>NUCLEOTIDE SEQUENCE</scope>
    <source>
        <strain evidence="7">ChiSjej5B23-16112</strain>
    </source>
</reference>
<evidence type="ECO:0000313" key="8">
    <source>
        <dbReference type="Proteomes" id="UP000769156"/>
    </source>
</evidence>
<reference evidence="7" key="2">
    <citation type="submission" date="2021-09" db="EMBL/GenBank/DDBJ databases">
        <authorList>
            <person name="Gilroy R."/>
        </authorList>
    </citation>
    <scope>NUCLEOTIDE SEQUENCE</scope>
    <source>
        <strain evidence="7">ChiSjej5B23-16112</strain>
    </source>
</reference>
<dbReference type="EMBL" id="DYVY01000057">
    <property type="protein sequence ID" value="HJF93817.1"/>
    <property type="molecule type" value="Genomic_DNA"/>
</dbReference>
<dbReference type="InterPro" id="IPR035996">
    <property type="entry name" value="4pyrrol_Methylase_sf"/>
</dbReference>
<keyword evidence="2" id="KW-0169">Cobalamin biosynthesis</keyword>
<dbReference type="InterPro" id="IPR006363">
    <property type="entry name" value="Cbl_synth_CobJ/CibH_dom"/>
</dbReference>
<protein>
    <submittedName>
        <fullName evidence="7">Precorrin-3B C(17)-methyltransferase</fullName>
        <ecNumber evidence="7">2.1.1.131</ecNumber>
    </submittedName>
</protein>
<keyword evidence="5" id="KW-0949">S-adenosyl-L-methionine</keyword>
<dbReference type="OrthoDB" id="9772960at2"/>
<dbReference type="EC" id="2.1.1.131" evidence="7"/>
<accession>A0A921I1W7</accession>
<evidence type="ECO:0000313" key="7">
    <source>
        <dbReference type="EMBL" id="HJF93817.1"/>
    </source>
</evidence>